<keyword evidence="2" id="KW-0067">ATP-binding</keyword>
<evidence type="ECO:0000259" key="4">
    <source>
        <dbReference type="PROSITE" id="PS50893"/>
    </source>
</evidence>
<keyword evidence="3" id="KW-1133">Transmembrane helix</keyword>
<dbReference type="InterPro" id="IPR003593">
    <property type="entry name" value="AAA+_ATPase"/>
</dbReference>
<dbReference type="GO" id="GO:0016887">
    <property type="term" value="F:ATP hydrolysis activity"/>
    <property type="evidence" value="ECO:0007669"/>
    <property type="project" value="InterPro"/>
</dbReference>
<protein>
    <submittedName>
        <fullName evidence="5">P-loop containing nucleoside triphosphate hydrolase protein</fullName>
    </submittedName>
</protein>
<accession>A0AAD6VVB0</accession>
<gene>
    <name evidence="5" type="ORF">GGX14DRAFT_190653</name>
</gene>
<evidence type="ECO:0000313" key="5">
    <source>
        <dbReference type="EMBL" id="KAJ7221467.1"/>
    </source>
</evidence>
<dbReference type="PROSITE" id="PS50893">
    <property type="entry name" value="ABC_TRANSPORTER_2"/>
    <property type="match status" value="1"/>
</dbReference>
<keyword evidence="3" id="KW-0812">Transmembrane</keyword>
<keyword evidence="6" id="KW-1185">Reference proteome</keyword>
<evidence type="ECO:0000256" key="3">
    <source>
        <dbReference type="SAM" id="Phobius"/>
    </source>
</evidence>
<dbReference type="GO" id="GO:0015421">
    <property type="term" value="F:ABC-type oligopeptide transporter activity"/>
    <property type="evidence" value="ECO:0007669"/>
    <property type="project" value="TreeGrafter"/>
</dbReference>
<dbReference type="PANTHER" id="PTHR43394">
    <property type="entry name" value="ATP-DEPENDENT PERMEASE MDL1, MITOCHONDRIAL"/>
    <property type="match status" value="1"/>
</dbReference>
<evidence type="ECO:0000256" key="1">
    <source>
        <dbReference type="ARBA" id="ARBA00022741"/>
    </source>
</evidence>
<dbReference type="Pfam" id="PF00005">
    <property type="entry name" value="ABC_tran"/>
    <property type="match status" value="1"/>
</dbReference>
<keyword evidence="5" id="KW-0378">Hydrolase</keyword>
<comment type="caution">
    <text evidence="5">The sequence shown here is derived from an EMBL/GenBank/DDBJ whole genome shotgun (WGS) entry which is preliminary data.</text>
</comment>
<feature type="transmembrane region" description="Helical" evidence="3">
    <location>
        <begin position="105"/>
        <end position="125"/>
    </location>
</feature>
<proteinExistence type="predicted"/>
<name>A0AAD6VVB0_9AGAR</name>
<dbReference type="PANTHER" id="PTHR43394:SF1">
    <property type="entry name" value="ATP-BINDING CASSETTE SUB-FAMILY B MEMBER 10, MITOCHONDRIAL"/>
    <property type="match status" value="1"/>
</dbReference>
<dbReference type="Proteomes" id="UP001219525">
    <property type="component" value="Unassembled WGS sequence"/>
</dbReference>
<evidence type="ECO:0000313" key="6">
    <source>
        <dbReference type="Proteomes" id="UP001219525"/>
    </source>
</evidence>
<sequence length="680" mass="76726">MASDSKGHEKTSEHDSDSSIHVLQLGVWRVFFVKEVALARWHRFKTVLPTVKQLTIDFSELAPVLFPLYSLAIIFLLVDGTILWHLFSRILLLVEIGLVEGRFDYVAIAFAVAARVAFAVLFTAVSCWSRKAECIVQNRIVHHVDGIMFEWKSNADLSVTEDYHNNHEELPSTHVWYAYRDLLTALGRALSIVGQLYYIATLVQTKKEALLHVFFFLGKPFTRHIFRHSLWEKSWIATSTDPNYNRMQSLNTIVSKPEYKQEIMTNGGTQYIIQEYRKARRLLGDACASYPAAQYSNQERIELRVLSELLGQLHMLYCLATAILSPSNFTFSRVVMFHNAGQMITAEFDAMLEDMNLVGNSLTSVTRMYDLAHTKNVLKDGHLVHSKLASNLGMALTMENVSFSYPGNKSDENALHDVSFSIRPGQLVVIVGANGCGKSTLVKLLTRLYDCDAGRVLVDGADIKTYKRESLHDATAVLTQDTHIYQLSLAENIGIGNPCAADDRMLIMEAARKGRADGFIEKCVEKYDTVIEPMVTNVMGAQCSETDDTPLTKIHQGFQKKSDVSGGERQRVAASRTFMRLTSDTVKLVVADEPSSNLDPEGEWELFKNLRDERQGRTMIFVSHRFGHLTKHADLILCMKNGRLIEKGTHDELMGKTENGEHGEYHKLYQIQARAFTEVL</sequence>
<dbReference type="InterPro" id="IPR039421">
    <property type="entry name" value="Type_1_exporter"/>
</dbReference>
<dbReference type="SMART" id="SM00382">
    <property type="entry name" value="AAA"/>
    <property type="match status" value="1"/>
</dbReference>
<dbReference type="SUPFAM" id="SSF52540">
    <property type="entry name" value="P-loop containing nucleoside triphosphate hydrolases"/>
    <property type="match status" value="1"/>
</dbReference>
<feature type="transmembrane region" description="Helical" evidence="3">
    <location>
        <begin position="68"/>
        <end position="93"/>
    </location>
</feature>
<dbReference type="Gene3D" id="3.40.50.300">
    <property type="entry name" value="P-loop containing nucleotide triphosphate hydrolases"/>
    <property type="match status" value="1"/>
</dbReference>
<dbReference type="GO" id="GO:0005524">
    <property type="term" value="F:ATP binding"/>
    <property type="evidence" value="ECO:0007669"/>
    <property type="project" value="UniProtKB-KW"/>
</dbReference>
<dbReference type="InterPro" id="IPR027417">
    <property type="entry name" value="P-loop_NTPase"/>
</dbReference>
<dbReference type="EMBL" id="JARJCW010000008">
    <property type="protein sequence ID" value="KAJ7221467.1"/>
    <property type="molecule type" value="Genomic_DNA"/>
</dbReference>
<organism evidence="5 6">
    <name type="scientific">Mycena pura</name>
    <dbReference type="NCBI Taxonomy" id="153505"/>
    <lineage>
        <taxon>Eukaryota</taxon>
        <taxon>Fungi</taxon>
        <taxon>Dikarya</taxon>
        <taxon>Basidiomycota</taxon>
        <taxon>Agaricomycotina</taxon>
        <taxon>Agaricomycetes</taxon>
        <taxon>Agaricomycetidae</taxon>
        <taxon>Agaricales</taxon>
        <taxon>Marasmiineae</taxon>
        <taxon>Mycenaceae</taxon>
        <taxon>Mycena</taxon>
    </lineage>
</organism>
<dbReference type="AlphaFoldDB" id="A0AAD6VVB0"/>
<evidence type="ECO:0000256" key="2">
    <source>
        <dbReference type="ARBA" id="ARBA00022840"/>
    </source>
</evidence>
<feature type="domain" description="ABC transporter" evidence="4">
    <location>
        <begin position="396"/>
        <end position="666"/>
    </location>
</feature>
<reference evidence="5" key="1">
    <citation type="submission" date="2023-03" db="EMBL/GenBank/DDBJ databases">
        <title>Massive genome expansion in bonnet fungi (Mycena s.s.) driven by repeated elements and novel gene families across ecological guilds.</title>
        <authorList>
            <consortium name="Lawrence Berkeley National Laboratory"/>
            <person name="Harder C.B."/>
            <person name="Miyauchi S."/>
            <person name="Viragh M."/>
            <person name="Kuo A."/>
            <person name="Thoen E."/>
            <person name="Andreopoulos B."/>
            <person name="Lu D."/>
            <person name="Skrede I."/>
            <person name="Drula E."/>
            <person name="Henrissat B."/>
            <person name="Morin E."/>
            <person name="Kohler A."/>
            <person name="Barry K."/>
            <person name="LaButti K."/>
            <person name="Morin E."/>
            <person name="Salamov A."/>
            <person name="Lipzen A."/>
            <person name="Mereny Z."/>
            <person name="Hegedus B."/>
            <person name="Baldrian P."/>
            <person name="Stursova M."/>
            <person name="Weitz H."/>
            <person name="Taylor A."/>
            <person name="Grigoriev I.V."/>
            <person name="Nagy L.G."/>
            <person name="Martin F."/>
            <person name="Kauserud H."/>
        </authorList>
    </citation>
    <scope>NUCLEOTIDE SEQUENCE</scope>
    <source>
        <strain evidence="5">9144</strain>
    </source>
</reference>
<keyword evidence="3" id="KW-0472">Membrane</keyword>
<keyword evidence="1" id="KW-0547">Nucleotide-binding</keyword>
<dbReference type="InterPro" id="IPR003439">
    <property type="entry name" value="ABC_transporter-like_ATP-bd"/>
</dbReference>